<dbReference type="PANTHER" id="PTHR11533:SF174">
    <property type="entry name" value="PUROMYCIN-SENSITIVE AMINOPEPTIDASE-RELATED"/>
    <property type="match status" value="1"/>
</dbReference>
<dbReference type="Gene3D" id="2.60.40.1730">
    <property type="entry name" value="tricorn interacting facor f3 domain"/>
    <property type="match status" value="1"/>
</dbReference>
<organism evidence="4 5">
    <name type="scientific">Larkinella humicola</name>
    <dbReference type="NCBI Taxonomy" id="2607654"/>
    <lineage>
        <taxon>Bacteria</taxon>
        <taxon>Pseudomonadati</taxon>
        <taxon>Bacteroidota</taxon>
        <taxon>Cytophagia</taxon>
        <taxon>Cytophagales</taxon>
        <taxon>Spirosomataceae</taxon>
        <taxon>Larkinella</taxon>
    </lineage>
</organism>
<name>A0A5N1JA41_9BACT</name>
<dbReference type="Pfam" id="PF17900">
    <property type="entry name" value="Peptidase_M1_N"/>
    <property type="match status" value="1"/>
</dbReference>
<keyword evidence="1" id="KW-0812">Transmembrane</keyword>
<dbReference type="GO" id="GO:0005737">
    <property type="term" value="C:cytoplasm"/>
    <property type="evidence" value="ECO:0007669"/>
    <property type="project" value="TreeGrafter"/>
</dbReference>
<feature type="transmembrane region" description="Helical" evidence="1">
    <location>
        <begin position="43"/>
        <end position="64"/>
    </location>
</feature>
<dbReference type="SUPFAM" id="SSF49464">
    <property type="entry name" value="Carboxypeptidase regulatory domain-like"/>
    <property type="match status" value="1"/>
</dbReference>
<keyword evidence="1" id="KW-1133">Transmembrane helix</keyword>
<dbReference type="SUPFAM" id="SSF55486">
    <property type="entry name" value="Metalloproteases ('zincins'), catalytic domain"/>
    <property type="match status" value="1"/>
</dbReference>
<dbReference type="Proteomes" id="UP000326344">
    <property type="component" value="Unassembled WGS sequence"/>
</dbReference>
<dbReference type="InterPro" id="IPR027268">
    <property type="entry name" value="Peptidase_M4/M1_CTD_sf"/>
</dbReference>
<sequence length="1011" mass="116019">MISPFQGGVYGLFEEYYLSNPDLSRLNLGFWLVLMQTTSQMTYSANFCLTSIFGFLFTLLTVIANAQSGYLTLSGKVINQETGEPIPFAGISVVGRSIGTVSNVVGAFLLKVPNEFERDSLKVSSVGYQSFTQPIILAKNQNLVIRLKTAAITLDEVRVQTRRKTAVDILREAIAAIPRNYDTTSVQMTAFYREDARFDNEPMTFNEAVLSVYKAAYNQSDLKDQMKLLKGRKKNYKLTKYNLPPIINLSNGARNSLMADFIKQPIHKNSILNERNFKNYDFRLSTLMADRTTYVIEIRPGKPKRKSYATGKFYIDAETMAFVRSELQISQAGLDKENRNDWLMKKIASIVYKQNFKLSDFKEVITYTKHGSTWHLNNVERRYEARINSPSRKIVDKIWKVATSFTVTDVVAKGLQPFAEGDIADNRNSMNTLIGEQNDPNFWENYNIQKAVSADSVLEQTPVSSALKNRVGNRLNGFTRADTLRGKLTPLRSNYDVTFYDLAVKVDLENKAISGKNRMRFKVLNPLDKLQIDLYANMAIHRISYAGKPLAYTREFDAVFVQFPEKLKPGSEQELDIEYSGTPQVPDWSVPMMGGFLWDKDQEGHPWVQVVCQGSGASLWWPNKDHLSDEPDSMRISVTVPDGLMNISNGRLLRKTALPDHWTNYEWYVSYPINNYNVTLNIGKYAHRRETYGPDSLTLDYYCMPYNQEKFRWVFDGVKPMLATLEKHYGPYPFPRDGFTLMESLYPMEHQSAVSFGKLPAERADSLTLGDSLRIMQLAWHEVSHEWWGNNVSCRDLADMWIHEAFATYSEGFYLESAVPEDGELGYIASLPPQVIGKEPIIGVRDVNHIHYDIGDLYSKGSLMLYTFRHMLNNDKLWAEILKGIQQRFRLQTVTTTDIVGYINEKTGTDYTWFFDQYLKYTTIPTLEVQLIEKTQDLVVKYRWRADVPNFRMPIRVTKTENHSDFITPTTIWQTMTLPNLTADDFEVDETRFYVKVVEVEPDHPVSGRRP</sequence>
<evidence type="ECO:0000256" key="1">
    <source>
        <dbReference type="SAM" id="Phobius"/>
    </source>
</evidence>
<dbReference type="InterPro" id="IPR050344">
    <property type="entry name" value="Peptidase_M1_aminopeptidases"/>
</dbReference>
<feature type="domain" description="Peptidase M1 membrane alanine aminopeptidase" evidence="2">
    <location>
        <begin position="723"/>
        <end position="918"/>
    </location>
</feature>
<gene>
    <name evidence="4" type="ORF">F0P93_23065</name>
</gene>
<keyword evidence="5" id="KW-1185">Reference proteome</keyword>
<dbReference type="InterPro" id="IPR045357">
    <property type="entry name" value="Aminopeptidase_N-like_N"/>
</dbReference>
<dbReference type="GO" id="GO:0008270">
    <property type="term" value="F:zinc ion binding"/>
    <property type="evidence" value="ECO:0007669"/>
    <property type="project" value="InterPro"/>
</dbReference>
<dbReference type="AlphaFoldDB" id="A0A5N1JA41"/>
<dbReference type="GO" id="GO:0042277">
    <property type="term" value="F:peptide binding"/>
    <property type="evidence" value="ECO:0007669"/>
    <property type="project" value="TreeGrafter"/>
</dbReference>
<evidence type="ECO:0000313" key="4">
    <source>
        <dbReference type="EMBL" id="KAA9349278.1"/>
    </source>
</evidence>
<dbReference type="InterPro" id="IPR008969">
    <property type="entry name" value="CarboxyPept-like_regulatory"/>
</dbReference>
<dbReference type="InterPro" id="IPR014782">
    <property type="entry name" value="Peptidase_M1_dom"/>
</dbReference>
<dbReference type="InterPro" id="IPR042097">
    <property type="entry name" value="Aminopeptidase_N-like_N_sf"/>
</dbReference>
<dbReference type="Pfam" id="PF13715">
    <property type="entry name" value="CarbopepD_reg_2"/>
    <property type="match status" value="1"/>
</dbReference>
<dbReference type="GO" id="GO:0043171">
    <property type="term" value="P:peptide catabolic process"/>
    <property type="evidence" value="ECO:0007669"/>
    <property type="project" value="TreeGrafter"/>
</dbReference>
<dbReference type="PANTHER" id="PTHR11533">
    <property type="entry name" value="PROTEASE M1 ZINC METALLOPROTEASE"/>
    <property type="match status" value="1"/>
</dbReference>
<dbReference type="Pfam" id="PF01433">
    <property type="entry name" value="Peptidase_M1"/>
    <property type="match status" value="1"/>
</dbReference>
<keyword evidence="1" id="KW-0472">Membrane</keyword>
<feature type="domain" description="Aminopeptidase N-like N-terminal" evidence="3">
    <location>
        <begin position="499"/>
        <end position="673"/>
    </location>
</feature>
<accession>A0A5N1JA41</accession>
<evidence type="ECO:0000259" key="2">
    <source>
        <dbReference type="Pfam" id="PF01433"/>
    </source>
</evidence>
<dbReference type="Gene3D" id="2.60.40.1120">
    <property type="entry name" value="Carboxypeptidase-like, regulatory domain"/>
    <property type="match status" value="1"/>
</dbReference>
<dbReference type="SUPFAM" id="SSF63737">
    <property type="entry name" value="Leukotriene A4 hydrolase N-terminal domain"/>
    <property type="match status" value="1"/>
</dbReference>
<proteinExistence type="predicted"/>
<dbReference type="GO" id="GO:0016020">
    <property type="term" value="C:membrane"/>
    <property type="evidence" value="ECO:0007669"/>
    <property type="project" value="TreeGrafter"/>
</dbReference>
<dbReference type="GO" id="GO:0005615">
    <property type="term" value="C:extracellular space"/>
    <property type="evidence" value="ECO:0007669"/>
    <property type="project" value="TreeGrafter"/>
</dbReference>
<dbReference type="CDD" id="cd09603">
    <property type="entry name" value="M1_APN_like"/>
    <property type="match status" value="1"/>
</dbReference>
<dbReference type="GO" id="GO:0070006">
    <property type="term" value="F:metalloaminopeptidase activity"/>
    <property type="evidence" value="ECO:0007669"/>
    <property type="project" value="TreeGrafter"/>
</dbReference>
<reference evidence="4 5" key="1">
    <citation type="submission" date="2019-09" db="EMBL/GenBank/DDBJ databases">
        <title>Genome Sequence of Larkinella sp MA1.</title>
        <authorList>
            <person name="Srinivasan S."/>
        </authorList>
    </citation>
    <scope>NUCLEOTIDE SEQUENCE [LARGE SCALE GENOMIC DNA]</scope>
    <source>
        <strain evidence="4 5">MA1</strain>
    </source>
</reference>
<comment type="caution">
    <text evidence="4">The sequence shown here is derived from an EMBL/GenBank/DDBJ whole genome shotgun (WGS) entry which is preliminary data.</text>
</comment>
<dbReference type="Gene3D" id="1.10.390.10">
    <property type="entry name" value="Neutral Protease Domain 2"/>
    <property type="match status" value="1"/>
</dbReference>
<evidence type="ECO:0000259" key="3">
    <source>
        <dbReference type="Pfam" id="PF17900"/>
    </source>
</evidence>
<dbReference type="EMBL" id="VTWS01000006">
    <property type="protein sequence ID" value="KAA9349278.1"/>
    <property type="molecule type" value="Genomic_DNA"/>
</dbReference>
<evidence type="ECO:0000313" key="5">
    <source>
        <dbReference type="Proteomes" id="UP000326344"/>
    </source>
</evidence>
<protein>
    <submittedName>
        <fullName evidence="4">Uncharacterized protein</fullName>
    </submittedName>
</protein>